<dbReference type="PANTHER" id="PTHR34982">
    <property type="entry name" value="YOP PROTEINS TRANSLOCATION PROTEIN L"/>
    <property type="match status" value="1"/>
</dbReference>
<dbReference type="Proteomes" id="UP000192468">
    <property type="component" value="Unassembled WGS sequence"/>
</dbReference>
<keyword evidence="4" id="KW-0282">Flagellum</keyword>
<dbReference type="GO" id="GO:0005829">
    <property type="term" value="C:cytosol"/>
    <property type="evidence" value="ECO:0007669"/>
    <property type="project" value="TreeGrafter"/>
</dbReference>
<protein>
    <submittedName>
        <fullName evidence="4">Flagellar assembly protein FliH</fullName>
    </submittedName>
</protein>
<sequence length="255" mass="28834">MLLSSSVIKNTRTSEKNKEIITDSSVELKQQSLGDMADILKQSDNEIFEGVEKIANTIIENAKKSAEDLRERSIEEAKKIQQDAYEEGFSKGKQEGYNKAYEETVEKGKIEIENYKSLAEANASNMMISAKFNYEKYVIEKQEEIKKLAISIASHILKREVLSDEGINDMIYSAVEDSKNSELTVIKCNQVHYKAILDATILWKQKLPVSGEIFVIEDNYIDEGQALIEKNNGKVKVGIDIGLEKIKEELLKSDL</sequence>
<gene>
    <name evidence="4" type="ORF">SAMN02745134_00445</name>
</gene>
<dbReference type="OrthoDB" id="2375163at2"/>
<keyword evidence="3" id="KW-0175">Coiled coil</keyword>
<proteinExistence type="predicted"/>
<dbReference type="GO" id="GO:0015031">
    <property type="term" value="P:protein transport"/>
    <property type="evidence" value="ECO:0007669"/>
    <property type="project" value="UniProtKB-KW"/>
</dbReference>
<reference evidence="4 5" key="1">
    <citation type="submission" date="2017-04" db="EMBL/GenBank/DDBJ databases">
        <authorList>
            <person name="Afonso C.L."/>
            <person name="Miller P.J."/>
            <person name="Scott M.A."/>
            <person name="Spackman E."/>
            <person name="Goraichik I."/>
            <person name="Dimitrov K.M."/>
            <person name="Suarez D.L."/>
            <person name="Swayne D.E."/>
        </authorList>
    </citation>
    <scope>NUCLEOTIDE SEQUENCE [LARGE SCALE GENOMIC DNA]</scope>
    <source>
        <strain evidence="4 5">DSM 12555</strain>
    </source>
</reference>
<dbReference type="STRING" id="1121291.SAMN02745134_00445"/>
<dbReference type="EMBL" id="FWXH01000002">
    <property type="protein sequence ID" value="SMC17872.1"/>
    <property type="molecule type" value="Genomic_DNA"/>
</dbReference>
<evidence type="ECO:0000256" key="1">
    <source>
        <dbReference type="ARBA" id="ARBA00022448"/>
    </source>
</evidence>
<keyword evidence="4" id="KW-0966">Cell projection</keyword>
<organism evidence="4 5">
    <name type="scientific">Clostridium acidisoli DSM 12555</name>
    <dbReference type="NCBI Taxonomy" id="1121291"/>
    <lineage>
        <taxon>Bacteria</taxon>
        <taxon>Bacillati</taxon>
        <taxon>Bacillota</taxon>
        <taxon>Clostridia</taxon>
        <taxon>Eubacteriales</taxon>
        <taxon>Clostridiaceae</taxon>
        <taxon>Clostridium</taxon>
    </lineage>
</organism>
<dbReference type="RefSeq" id="WP_084113632.1">
    <property type="nucleotide sequence ID" value="NZ_FWXH01000002.1"/>
</dbReference>
<feature type="coiled-coil region" evidence="3">
    <location>
        <begin position="59"/>
        <end position="118"/>
    </location>
</feature>
<keyword evidence="2" id="KW-0653">Protein transport</keyword>
<evidence type="ECO:0000256" key="2">
    <source>
        <dbReference type="ARBA" id="ARBA00022927"/>
    </source>
</evidence>
<keyword evidence="5" id="KW-1185">Reference proteome</keyword>
<dbReference type="InterPro" id="IPR051472">
    <property type="entry name" value="T3SS_Stator/FliH"/>
</dbReference>
<keyword evidence="1" id="KW-0813">Transport</keyword>
<dbReference type="PANTHER" id="PTHR34982:SF1">
    <property type="entry name" value="FLAGELLAR ASSEMBLY PROTEIN FLIH"/>
    <property type="match status" value="1"/>
</dbReference>
<keyword evidence="4" id="KW-0969">Cilium</keyword>
<evidence type="ECO:0000256" key="3">
    <source>
        <dbReference type="SAM" id="Coils"/>
    </source>
</evidence>
<dbReference type="AlphaFoldDB" id="A0A1W1X1Q2"/>
<name>A0A1W1X1Q2_9CLOT</name>
<evidence type="ECO:0000313" key="5">
    <source>
        <dbReference type="Proteomes" id="UP000192468"/>
    </source>
</evidence>
<evidence type="ECO:0000313" key="4">
    <source>
        <dbReference type="EMBL" id="SMC17872.1"/>
    </source>
</evidence>
<accession>A0A1W1X1Q2</accession>